<dbReference type="Proteomes" id="UP001174677">
    <property type="component" value="Chromosome 15"/>
</dbReference>
<proteinExistence type="predicted"/>
<accession>A0ABQ9KXA3</accession>
<protein>
    <submittedName>
        <fullName evidence="2">Uncharacterized protein</fullName>
    </submittedName>
</protein>
<gene>
    <name evidence="2" type="ORF">P3X46_026133</name>
</gene>
<feature type="compositionally biased region" description="Gly residues" evidence="1">
    <location>
        <begin position="67"/>
        <end position="76"/>
    </location>
</feature>
<evidence type="ECO:0000256" key="1">
    <source>
        <dbReference type="SAM" id="MobiDB-lite"/>
    </source>
</evidence>
<keyword evidence="3" id="KW-1185">Reference proteome</keyword>
<feature type="region of interest" description="Disordered" evidence="1">
    <location>
        <begin position="44"/>
        <end position="76"/>
    </location>
</feature>
<evidence type="ECO:0000313" key="2">
    <source>
        <dbReference type="EMBL" id="KAJ9152578.1"/>
    </source>
</evidence>
<reference evidence="2 3" key="1">
    <citation type="journal article" date="2023" name="Plant Biotechnol. J.">
        <title>Chromosome-level wild Hevea brasiliensis genome provides new tools for genomic-assisted breeding and valuable loci to elevate rubber yield.</title>
        <authorList>
            <person name="Cheng H."/>
            <person name="Song X."/>
            <person name="Hu Y."/>
            <person name="Wu T."/>
            <person name="Yang Q."/>
            <person name="An Z."/>
            <person name="Feng S."/>
            <person name="Deng Z."/>
            <person name="Wu W."/>
            <person name="Zeng X."/>
            <person name="Tu M."/>
            <person name="Wang X."/>
            <person name="Huang H."/>
        </authorList>
    </citation>
    <scope>NUCLEOTIDE SEQUENCE [LARGE SCALE GENOMIC DNA]</scope>
    <source>
        <strain evidence="2">MT/VB/25A 57/8</strain>
    </source>
</reference>
<organism evidence="2 3">
    <name type="scientific">Hevea brasiliensis</name>
    <name type="common">Para rubber tree</name>
    <name type="synonym">Siphonia brasiliensis</name>
    <dbReference type="NCBI Taxonomy" id="3981"/>
    <lineage>
        <taxon>Eukaryota</taxon>
        <taxon>Viridiplantae</taxon>
        <taxon>Streptophyta</taxon>
        <taxon>Embryophyta</taxon>
        <taxon>Tracheophyta</taxon>
        <taxon>Spermatophyta</taxon>
        <taxon>Magnoliopsida</taxon>
        <taxon>eudicotyledons</taxon>
        <taxon>Gunneridae</taxon>
        <taxon>Pentapetalae</taxon>
        <taxon>rosids</taxon>
        <taxon>fabids</taxon>
        <taxon>Malpighiales</taxon>
        <taxon>Euphorbiaceae</taxon>
        <taxon>Crotonoideae</taxon>
        <taxon>Micrandreae</taxon>
        <taxon>Hevea</taxon>
    </lineage>
</organism>
<dbReference type="EMBL" id="JARPOI010000015">
    <property type="protein sequence ID" value="KAJ9152578.1"/>
    <property type="molecule type" value="Genomic_DNA"/>
</dbReference>
<feature type="compositionally biased region" description="Gly residues" evidence="1">
    <location>
        <begin position="44"/>
        <end position="53"/>
    </location>
</feature>
<evidence type="ECO:0000313" key="3">
    <source>
        <dbReference type="Proteomes" id="UP001174677"/>
    </source>
</evidence>
<name>A0ABQ9KXA3_HEVBR</name>
<comment type="caution">
    <text evidence="2">The sequence shown here is derived from an EMBL/GenBank/DDBJ whole genome shotgun (WGS) entry which is preliminary data.</text>
</comment>
<sequence>MRQVRKGFGVRIFEENGNMYYRMPSQTCVNRVIQVDTSGNAMRGGFGKGGRVGSGDRVGRGGRHGRGGVAGRGGVEGMGVEQNQVIFSSQKSILTQPVNQSQGIYY</sequence>